<dbReference type="Proteomes" id="UP000762676">
    <property type="component" value="Unassembled WGS sequence"/>
</dbReference>
<keyword evidence="1" id="KW-0812">Transmembrane</keyword>
<dbReference type="AlphaFoldDB" id="A0AAV4HCN9"/>
<proteinExistence type="predicted"/>
<accession>A0AAV4HCN9</accession>
<name>A0AAV4HCN9_9GAST</name>
<reference evidence="2 3" key="1">
    <citation type="journal article" date="2021" name="Elife">
        <title>Chloroplast acquisition without the gene transfer in kleptoplastic sea slugs, Plakobranchus ocellatus.</title>
        <authorList>
            <person name="Maeda T."/>
            <person name="Takahashi S."/>
            <person name="Yoshida T."/>
            <person name="Shimamura S."/>
            <person name="Takaki Y."/>
            <person name="Nagai Y."/>
            <person name="Toyoda A."/>
            <person name="Suzuki Y."/>
            <person name="Arimoto A."/>
            <person name="Ishii H."/>
            <person name="Satoh N."/>
            <person name="Nishiyama T."/>
            <person name="Hasebe M."/>
            <person name="Maruyama T."/>
            <person name="Minagawa J."/>
            <person name="Obokata J."/>
            <person name="Shigenobu S."/>
        </authorList>
    </citation>
    <scope>NUCLEOTIDE SEQUENCE [LARGE SCALE GENOMIC DNA]</scope>
</reference>
<evidence type="ECO:0008006" key="4">
    <source>
        <dbReference type="Google" id="ProtNLM"/>
    </source>
</evidence>
<evidence type="ECO:0000313" key="3">
    <source>
        <dbReference type="Proteomes" id="UP000762676"/>
    </source>
</evidence>
<keyword evidence="3" id="KW-1185">Reference proteome</keyword>
<dbReference type="EMBL" id="BMAT01008919">
    <property type="protein sequence ID" value="GFR95237.1"/>
    <property type="molecule type" value="Genomic_DNA"/>
</dbReference>
<sequence length="81" mass="8770">MFRRDRKLCHPLPCSCIIDDIFCSYNVSDNLRAVVKGDSSSRVVVVLELVGLVVVAVVVVAVVVVAVVVVVTVVVIVVEYK</sequence>
<evidence type="ECO:0000313" key="2">
    <source>
        <dbReference type="EMBL" id="GFR95237.1"/>
    </source>
</evidence>
<evidence type="ECO:0000256" key="1">
    <source>
        <dbReference type="SAM" id="Phobius"/>
    </source>
</evidence>
<keyword evidence="1" id="KW-0472">Membrane</keyword>
<gene>
    <name evidence="2" type="ORF">ElyMa_004423500</name>
</gene>
<comment type="caution">
    <text evidence="2">The sequence shown here is derived from an EMBL/GenBank/DDBJ whole genome shotgun (WGS) entry which is preliminary data.</text>
</comment>
<organism evidence="2 3">
    <name type="scientific">Elysia marginata</name>
    <dbReference type="NCBI Taxonomy" id="1093978"/>
    <lineage>
        <taxon>Eukaryota</taxon>
        <taxon>Metazoa</taxon>
        <taxon>Spiralia</taxon>
        <taxon>Lophotrochozoa</taxon>
        <taxon>Mollusca</taxon>
        <taxon>Gastropoda</taxon>
        <taxon>Heterobranchia</taxon>
        <taxon>Euthyneura</taxon>
        <taxon>Panpulmonata</taxon>
        <taxon>Sacoglossa</taxon>
        <taxon>Placobranchoidea</taxon>
        <taxon>Plakobranchidae</taxon>
        <taxon>Elysia</taxon>
    </lineage>
</organism>
<protein>
    <recommendedName>
        <fullName evidence="4">Transmembrane protein</fullName>
    </recommendedName>
</protein>
<keyword evidence="1" id="KW-1133">Transmembrane helix</keyword>
<feature type="transmembrane region" description="Helical" evidence="1">
    <location>
        <begin position="49"/>
        <end position="78"/>
    </location>
</feature>